<dbReference type="Pfam" id="PF13567">
    <property type="entry name" value="DUF4131"/>
    <property type="match status" value="1"/>
</dbReference>
<evidence type="ECO:0000313" key="10">
    <source>
        <dbReference type="Proteomes" id="UP000232003"/>
    </source>
</evidence>
<dbReference type="Proteomes" id="UP000232003">
    <property type="component" value="Chromosome"/>
</dbReference>
<evidence type="ECO:0000256" key="6">
    <source>
        <dbReference type="SAM" id="Phobius"/>
    </source>
</evidence>
<keyword evidence="2" id="KW-1003">Cell membrane</keyword>
<evidence type="ECO:0000256" key="2">
    <source>
        <dbReference type="ARBA" id="ARBA00022475"/>
    </source>
</evidence>
<name>A0A2K8SVF0_9NOSO</name>
<protein>
    <submittedName>
        <fullName evidence="9">ComEC, competence protein ComEC</fullName>
    </submittedName>
</protein>
<dbReference type="PANTHER" id="PTHR30619:SF1">
    <property type="entry name" value="RECOMBINATION PROTEIN 2"/>
    <property type="match status" value="1"/>
</dbReference>
<dbReference type="GO" id="GO:0005886">
    <property type="term" value="C:plasma membrane"/>
    <property type="evidence" value="ECO:0007669"/>
    <property type="project" value="UniProtKB-SubCell"/>
</dbReference>
<feature type="transmembrane region" description="Helical" evidence="6">
    <location>
        <begin position="504"/>
        <end position="527"/>
    </location>
</feature>
<comment type="subcellular location">
    <subcellularLocation>
        <location evidence="1">Cell membrane</location>
        <topology evidence="1">Multi-pass membrane protein</topology>
    </subcellularLocation>
</comment>
<evidence type="ECO:0000256" key="3">
    <source>
        <dbReference type="ARBA" id="ARBA00022692"/>
    </source>
</evidence>
<gene>
    <name evidence="9" type="ORF">COO91_05385</name>
</gene>
<feature type="transmembrane region" description="Helical" evidence="6">
    <location>
        <begin position="388"/>
        <end position="404"/>
    </location>
</feature>
<feature type="transmembrane region" description="Helical" evidence="6">
    <location>
        <begin position="289"/>
        <end position="310"/>
    </location>
</feature>
<feature type="transmembrane region" description="Helical" evidence="6">
    <location>
        <begin position="84"/>
        <end position="101"/>
    </location>
</feature>
<feature type="transmembrane region" description="Helical" evidence="6">
    <location>
        <begin position="461"/>
        <end position="484"/>
    </location>
</feature>
<feature type="transmembrane region" description="Helical" evidence="6">
    <location>
        <begin position="409"/>
        <end position="427"/>
    </location>
</feature>
<dbReference type="InterPro" id="IPR052159">
    <property type="entry name" value="Competence_DNA_uptake"/>
</dbReference>
<keyword evidence="4 6" id="KW-1133">Transmembrane helix</keyword>
<evidence type="ECO:0000256" key="1">
    <source>
        <dbReference type="ARBA" id="ARBA00004651"/>
    </source>
</evidence>
<dbReference type="InterPro" id="IPR004477">
    <property type="entry name" value="ComEC_N"/>
</dbReference>
<feature type="transmembrane region" description="Helical" evidence="6">
    <location>
        <begin position="433"/>
        <end position="454"/>
    </location>
</feature>
<dbReference type="InterPro" id="IPR036866">
    <property type="entry name" value="RibonucZ/Hydroxyglut_hydro"/>
</dbReference>
<evidence type="ECO:0000259" key="7">
    <source>
        <dbReference type="Pfam" id="PF03772"/>
    </source>
</evidence>
<feature type="transmembrane region" description="Helical" evidence="6">
    <location>
        <begin position="317"/>
        <end position="333"/>
    </location>
</feature>
<dbReference type="InterPro" id="IPR025405">
    <property type="entry name" value="DUF4131"/>
</dbReference>
<feature type="transmembrane region" description="Helical" evidence="6">
    <location>
        <begin position="20"/>
        <end position="49"/>
    </location>
</feature>
<dbReference type="AlphaFoldDB" id="A0A2K8SVF0"/>
<feature type="domain" description="ComEC/Rec2-related protein" evidence="7">
    <location>
        <begin position="268"/>
        <end position="530"/>
    </location>
</feature>
<organism evidence="9 10">
    <name type="scientific">Nostoc flagelliforme CCNUN1</name>
    <dbReference type="NCBI Taxonomy" id="2038116"/>
    <lineage>
        <taxon>Bacteria</taxon>
        <taxon>Bacillati</taxon>
        <taxon>Cyanobacteriota</taxon>
        <taxon>Cyanophyceae</taxon>
        <taxon>Nostocales</taxon>
        <taxon>Nostocaceae</taxon>
        <taxon>Nostoc</taxon>
    </lineage>
</organism>
<feature type="transmembrane region" description="Helical" evidence="6">
    <location>
        <begin position="339"/>
        <end position="356"/>
    </location>
</feature>
<sequence>MPGAFTKNLMIQTSGVIICLGYIFGLLFTAVPWGGVWILVVGIVGAILFRRRTNSRQLAQKPENAGSKNKAVPNTWQTNPHPRIWLAAGLVGLLATLYFQWRVPQPGAKDISQFVPPGNSSNQEQLVIVRGEVVSNPRLTRSQRGQFWLEATQLDEVKNDKGSAGVPKGVTGKLYVTVPILQATGLYPSQQIAVTGILYKPKAASNPGGFDFQKFLKQEGTFAGLIGRQINVLEQERKWGWWQIRERIVRSQVRWLGIPEGPLVSAMVLGSKAVDLPYDIRDLFVQAGLAHALAASGFQTSLILSVILQLTRQTKKGTQFTLGFLALIIFLSLTGFQPAVLRAVIMGFAALVGLLLKRKVKQFGSLLLAATLLLVFNPLWIWDLGFQLSFLATLGLIVTVPALVNRLAWLPPAIAALIAVPLAATIWTLPVQLFVFGVVPSYSLLLNVVSTPLISIISIGGIISALVGLIWTQAGSFLAAVLHYPTDWLIKLVEFFSKLPGNSVAVGSISTWQLLTIYVLIILVWLVPWWQRRWWFANVIAIGLVFIPLWHSTNTLFRITVLESGTEPIIVVQDRGTVTVINSGDEGTGRFTILPFLQQQGVNQVNWAIATDFQGNESNAWLELLQRLPIRNFYEYSPKPENSIATQAIQQELQKHQGSYQPLAVGQAVKTGSIVVQLINDQLPILQLQILDQNWLLVGNIKSKEVQQLVKSGSLPRPQVLWCAPQSLKDLVIALQPQVAIASSANLDIKALLELNQSQTKLFFTGRDGAIQWTPNGQFEPFIEATENKSSVL</sequence>
<feature type="transmembrane region" description="Helical" evidence="6">
    <location>
        <begin position="363"/>
        <end position="382"/>
    </location>
</feature>
<accession>A0A2K8SVF0</accession>
<dbReference type="Gene3D" id="3.60.15.10">
    <property type="entry name" value="Ribonuclease Z/Hydroxyacylglutathione hydrolase-like"/>
    <property type="match status" value="1"/>
</dbReference>
<evidence type="ECO:0000256" key="5">
    <source>
        <dbReference type="ARBA" id="ARBA00023136"/>
    </source>
</evidence>
<keyword evidence="10" id="KW-1185">Reference proteome</keyword>
<dbReference type="EMBL" id="CP024785">
    <property type="protein sequence ID" value="AUB39392.1"/>
    <property type="molecule type" value="Genomic_DNA"/>
</dbReference>
<keyword evidence="3 6" id="KW-0812">Transmembrane</keyword>
<dbReference type="NCBIfam" id="TIGR00360">
    <property type="entry name" value="ComEC_N-term"/>
    <property type="match status" value="1"/>
</dbReference>
<dbReference type="Pfam" id="PF03772">
    <property type="entry name" value="Competence"/>
    <property type="match status" value="1"/>
</dbReference>
<feature type="domain" description="DUF4131" evidence="8">
    <location>
        <begin position="32"/>
        <end position="232"/>
    </location>
</feature>
<keyword evidence="5 6" id="KW-0472">Membrane</keyword>
<feature type="transmembrane region" description="Helical" evidence="6">
    <location>
        <begin position="534"/>
        <end position="551"/>
    </location>
</feature>
<proteinExistence type="predicted"/>
<evidence type="ECO:0000256" key="4">
    <source>
        <dbReference type="ARBA" id="ARBA00022989"/>
    </source>
</evidence>
<dbReference type="PANTHER" id="PTHR30619">
    <property type="entry name" value="DNA INTERNALIZATION/COMPETENCE PROTEIN COMEC/REC2"/>
    <property type="match status" value="1"/>
</dbReference>
<evidence type="ECO:0000313" key="9">
    <source>
        <dbReference type="EMBL" id="AUB39392.1"/>
    </source>
</evidence>
<evidence type="ECO:0000259" key="8">
    <source>
        <dbReference type="Pfam" id="PF13567"/>
    </source>
</evidence>
<reference evidence="9 10" key="1">
    <citation type="submission" date="2017-11" db="EMBL/GenBank/DDBJ databases">
        <title>Complete genome of a free-living desiccation-tolerant cyanobacterium and its photosynthetic adaptation to extreme terrestrial habitat.</title>
        <authorList>
            <person name="Shang J."/>
        </authorList>
    </citation>
    <scope>NUCLEOTIDE SEQUENCE [LARGE SCALE GENOMIC DNA]</scope>
    <source>
        <strain evidence="9 10">CCNUN1</strain>
    </source>
</reference>
<dbReference type="KEGG" id="nfl:COO91_05385"/>